<feature type="transmembrane region" description="Helical" evidence="16">
    <location>
        <begin position="1212"/>
        <end position="1233"/>
    </location>
</feature>
<sequence>MSNSAYGWCREGSEVWNESLLLNSSYPQFTECFKDTVLVWVPCGVLWSATPLYLYYLSAKKKQTIPLNCFNVMKTIWALLLMVLSVVSLIHDNSLTGEVPVAKYVAGGVKIATFLLVALLLQAERHYGFITSGVLFITFTLLFIAGVIPFYSNIIEETYNSDLFDFVLYCIYFGFLLIEYFLLFWADKKSEEDYNQIFEKEECPETKASFPSQIVFFWISKLLVRGYRKDLEEKDVFRLNPRDQSNNVVPDFESQWEREKQKAKIRNRLKRKEYKVKTSSFENPSTSASETSALLQNETVQFSESQNVNAKKIEASLLKTLVKVFGGPLLISQIFKLLADLLTFVTPMLIEQFISFTQHRRTEREWKGYVLACSFFVVAMLKTCLYQYHFHLSMTLGIRIKSAVTAAVYKKALTISNEARKESTVGEIVNLMSVDCQRLQDVTGYLYVVWSMPLMIVLALYMLWGTLGPSSMAGLGVLLFLMPINIWTASKQRTYQMQQMKTKDRRIKIMNEVLNGIKVLKLYGWEDSFQAKITSIREEELTTLRKTAYLVAVTMFIWTCAPYVVQLVSFGTYIAVSESGYLDPSTAFVSISLFGILRQPMAMLPMIIPFLIQAGVSISRVSKFLCSEDLDSVVDRDPNCDAALQIENGTFTWDSSLHQPTLRRINVNIASGSLVAIVGTVGSGKSSLLSAMLGEMKKLKGKVTIKDRIAYVSQEAWIQNATLRDNILFGSPYNSSEYEKVIDACALRPDLEIFPARDKTEIGEKGINLSGGQKQRVSLARAVYSQADTYLLDDPLSAVDAHVGKHIFKAVISHRGILKDKTRVLVTHGIHWLPFVDHIIVVDNGQISEEGSYDALLSHEGAFAKFLKEYFQQESESEVDEAHLEDPEIHQLKNKILERLESVTSDATSEEDTKRHSEKIESVRRRALSYQSISSTQIVGKKTEQKLTGQQLIEEEKAEIGNVKYNVYLVYIKAVGLFTFIFMTLIFTIFQGSSTFSAIWLSMWTDDKLLANVSAAGSSEYVAKNNLYLGIYGALGFAQALLLLTFAILATTKMVMAAGRLHLNLLDNILKAPMSFFDTTPIGRIVNRFSKDVETVDNTLPNTIRTWYMCVFAVLGTIATISYSTPLFLVVIVPLGILYWLIQRFYIPTSRQLKRIESTTRSPIYVHFSETVSGAATIRAYGVTERFIEDSKARVDHNLSFYFASLVSNRWLGLYLECIGNLIILAAAIFVLLTEDLPAGLVGLSVSYATEITSALNYVVRTLSDLETNIVSVERIKEYCETENEKARIIPFNRPHPSWPQEGKIKFIDYKARYRPGLELVLRGVTCDIKAGEKIGIVGRTGAGKSSLTIALFRLIEADSGSITIDGIRISAIGLFDLRSKLTILPQDPVIFSGTLRMNLDPFNEHSDDLLWSALEHAHLKAYVDTLPQKLNYECGEGGLNLSVGQRQLICLARALIRKTKVLVLDEATAAVDMATDELIKKTIHSEFKDCTVLAIAHRLNTIMDYDKILVMDKGQVKEFDSPQTLLADKNSVFYNMAKDAGIV</sequence>
<dbReference type="EC" id="7.6.2.3" evidence="14"/>
<dbReference type="FunFam" id="3.40.50.300:FF:000074">
    <property type="entry name" value="Multidrug resistance-associated protein 5 isoform 1"/>
    <property type="match status" value="1"/>
</dbReference>
<reference evidence="20" key="1">
    <citation type="submission" date="2025-08" db="UniProtKB">
        <authorList>
            <consortium name="RefSeq"/>
        </authorList>
    </citation>
    <scope>IDENTIFICATION</scope>
</reference>
<keyword evidence="13 16" id="KW-0472">Membrane</keyword>
<keyword evidence="9" id="KW-0547">Nucleotide-binding</keyword>
<dbReference type="InterPro" id="IPR027417">
    <property type="entry name" value="P-loop_NTPase"/>
</dbReference>
<evidence type="ECO:0000256" key="7">
    <source>
        <dbReference type="ARBA" id="ARBA00022692"/>
    </source>
</evidence>
<evidence type="ECO:0000256" key="5">
    <source>
        <dbReference type="ARBA" id="ARBA00022475"/>
    </source>
</evidence>
<evidence type="ECO:0000256" key="8">
    <source>
        <dbReference type="ARBA" id="ARBA00022737"/>
    </source>
</evidence>
<feature type="transmembrane region" description="Helical" evidence="16">
    <location>
        <begin position="1129"/>
        <end position="1147"/>
    </location>
</feature>
<evidence type="ECO:0000256" key="6">
    <source>
        <dbReference type="ARBA" id="ARBA00022554"/>
    </source>
</evidence>
<dbReference type="OrthoDB" id="6500128at2759"/>
<keyword evidence="8" id="KW-0677">Repeat</keyword>
<evidence type="ECO:0000256" key="3">
    <source>
        <dbReference type="ARBA" id="ARBA00009726"/>
    </source>
</evidence>
<dbReference type="GO" id="GO:0005524">
    <property type="term" value="F:ATP binding"/>
    <property type="evidence" value="ECO:0007669"/>
    <property type="project" value="UniProtKB-KW"/>
</dbReference>
<dbReference type="InterPro" id="IPR003439">
    <property type="entry name" value="ABC_transporter-like_ATP-bd"/>
</dbReference>
<comment type="subcellular location">
    <subcellularLocation>
        <location evidence="2">Cell membrane</location>
        <topology evidence="2">Multi-pass membrane protein</topology>
    </subcellularLocation>
    <subcellularLocation>
        <location evidence="1">Vacuole membrane</location>
        <topology evidence="1">Multi-pass membrane protein</topology>
    </subcellularLocation>
</comment>
<dbReference type="InterPro" id="IPR036640">
    <property type="entry name" value="ABC1_TM_sf"/>
</dbReference>
<feature type="domain" description="ABC transporter" evidence="17">
    <location>
        <begin position="1305"/>
        <end position="1539"/>
    </location>
</feature>
<dbReference type="RefSeq" id="XP_055890444.1">
    <property type="nucleotide sequence ID" value="XM_056034469.1"/>
</dbReference>
<feature type="transmembrane region" description="Helical" evidence="16">
    <location>
        <begin position="69"/>
        <end position="90"/>
    </location>
</feature>
<dbReference type="CDD" id="cd18595">
    <property type="entry name" value="ABC_6TM_MRP1_2_3_6_D1_like"/>
    <property type="match status" value="1"/>
</dbReference>
<keyword evidence="6" id="KW-0926">Vacuole</keyword>
<feature type="transmembrane region" description="Helical" evidence="16">
    <location>
        <begin position="1106"/>
        <end position="1123"/>
    </location>
</feature>
<organism evidence="19 20">
    <name type="scientific">Biomphalaria glabrata</name>
    <name type="common">Bloodfluke planorb</name>
    <name type="synonym">Freshwater snail</name>
    <dbReference type="NCBI Taxonomy" id="6526"/>
    <lineage>
        <taxon>Eukaryota</taxon>
        <taxon>Metazoa</taxon>
        <taxon>Spiralia</taxon>
        <taxon>Lophotrochozoa</taxon>
        <taxon>Mollusca</taxon>
        <taxon>Gastropoda</taxon>
        <taxon>Heterobranchia</taxon>
        <taxon>Euthyneura</taxon>
        <taxon>Panpulmonata</taxon>
        <taxon>Hygrophila</taxon>
        <taxon>Lymnaeoidea</taxon>
        <taxon>Planorbidae</taxon>
        <taxon>Biomphalaria</taxon>
    </lineage>
</organism>
<feature type="transmembrane region" description="Helical" evidence="16">
    <location>
        <begin position="967"/>
        <end position="990"/>
    </location>
</feature>
<evidence type="ECO:0000256" key="16">
    <source>
        <dbReference type="SAM" id="Phobius"/>
    </source>
</evidence>
<dbReference type="SUPFAM" id="SSF52540">
    <property type="entry name" value="P-loop containing nucleoside triphosphate hydrolases"/>
    <property type="match status" value="2"/>
</dbReference>
<comment type="similarity">
    <text evidence="3">Belongs to the ABC transporter superfamily. ABCC family. Conjugate transporter (TC 3.A.1.208) subfamily.</text>
</comment>
<evidence type="ECO:0000256" key="4">
    <source>
        <dbReference type="ARBA" id="ARBA00022448"/>
    </source>
</evidence>
<dbReference type="NCBIfam" id="TIGR00957">
    <property type="entry name" value="MRP_assoc_pro"/>
    <property type="match status" value="1"/>
</dbReference>
<evidence type="ECO:0000256" key="9">
    <source>
        <dbReference type="ARBA" id="ARBA00022741"/>
    </source>
</evidence>
<dbReference type="Gene3D" id="1.20.1560.10">
    <property type="entry name" value="ABC transporter type 1, transmembrane domain"/>
    <property type="match status" value="2"/>
</dbReference>
<dbReference type="InterPro" id="IPR005292">
    <property type="entry name" value="MRP"/>
</dbReference>
<feature type="transmembrane region" description="Helical" evidence="16">
    <location>
        <begin position="1027"/>
        <end position="1050"/>
    </location>
</feature>
<keyword evidence="19" id="KW-1185">Reference proteome</keyword>
<dbReference type="FunFam" id="1.20.1560.10:FF:000020">
    <property type="entry name" value="ABC metal ion transporter"/>
    <property type="match status" value="1"/>
</dbReference>
<dbReference type="InterPro" id="IPR017871">
    <property type="entry name" value="ABC_transporter-like_CS"/>
</dbReference>
<evidence type="ECO:0000256" key="10">
    <source>
        <dbReference type="ARBA" id="ARBA00022840"/>
    </source>
</evidence>
<dbReference type="SMART" id="SM00382">
    <property type="entry name" value="AAA"/>
    <property type="match status" value="2"/>
</dbReference>
<dbReference type="GO" id="GO:0016887">
    <property type="term" value="F:ATP hydrolysis activity"/>
    <property type="evidence" value="ECO:0007669"/>
    <property type="project" value="InterPro"/>
</dbReference>
<evidence type="ECO:0000259" key="18">
    <source>
        <dbReference type="PROSITE" id="PS50929"/>
    </source>
</evidence>
<dbReference type="FunFam" id="1.20.1560.10:FF:000001">
    <property type="entry name" value="ATP-binding cassette subfamily C member 1"/>
    <property type="match status" value="1"/>
</dbReference>
<feature type="transmembrane region" description="Helical" evidence="16">
    <location>
        <begin position="547"/>
        <end position="575"/>
    </location>
</feature>
<evidence type="ECO:0000256" key="1">
    <source>
        <dbReference type="ARBA" id="ARBA00004128"/>
    </source>
</evidence>
<dbReference type="CDD" id="cd03250">
    <property type="entry name" value="ABCC_MRP_domain1"/>
    <property type="match status" value="1"/>
</dbReference>
<dbReference type="CDD" id="cd03244">
    <property type="entry name" value="ABCC_MRP_domain2"/>
    <property type="match status" value="1"/>
</dbReference>
<evidence type="ECO:0000256" key="11">
    <source>
        <dbReference type="ARBA" id="ARBA00022967"/>
    </source>
</evidence>
<dbReference type="GO" id="GO:0000323">
    <property type="term" value="C:lytic vacuole"/>
    <property type="evidence" value="ECO:0007669"/>
    <property type="project" value="UniProtKB-ARBA"/>
</dbReference>
<dbReference type="FunFam" id="3.40.50.300:FF:000293">
    <property type="entry name" value="ATP binding cassette subfamily C member 1"/>
    <property type="match status" value="1"/>
</dbReference>
<dbReference type="Pfam" id="PF24357">
    <property type="entry name" value="TMD0_ABC"/>
    <property type="match status" value="1"/>
</dbReference>
<evidence type="ECO:0000256" key="14">
    <source>
        <dbReference type="ARBA" id="ARBA00024220"/>
    </source>
</evidence>
<feature type="domain" description="ABC transporter" evidence="17">
    <location>
        <begin position="644"/>
        <end position="869"/>
    </location>
</feature>
<keyword evidence="11" id="KW-1278">Translocase</keyword>
<dbReference type="CDD" id="cd18603">
    <property type="entry name" value="ABC_6TM_MRP1_2_3_6_D2_like"/>
    <property type="match status" value="1"/>
</dbReference>
<protein>
    <recommendedName>
        <fullName evidence="14">ABC-type glutathione-S-conjugate transporter</fullName>
        <ecNumber evidence="14">7.6.2.3</ecNumber>
    </recommendedName>
</protein>
<evidence type="ECO:0000259" key="17">
    <source>
        <dbReference type="PROSITE" id="PS50893"/>
    </source>
</evidence>
<proteinExistence type="inferred from homology"/>
<evidence type="ECO:0000256" key="15">
    <source>
        <dbReference type="ARBA" id="ARBA00047523"/>
    </source>
</evidence>
<dbReference type="Pfam" id="PF00005">
    <property type="entry name" value="ABC_tran"/>
    <property type="match status" value="2"/>
</dbReference>
<accession>A0A9W3ATB4</accession>
<feature type="transmembrane region" description="Helical" evidence="16">
    <location>
        <begin position="133"/>
        <end position="154"/>
    </location>
</feature>
<feature type="transmembrane region" description="Helical" evidence="16">
    <location>
        <begin position="587"/>
        <end position="612"/>
    </location>
</feature>
<feature type="transmembrane region" description="Helical" evidence="16">
    <location>
        <begin position="37"/>
        <end position="57"/>
    </location>
</feature>
<evidence type="ECO:0000256" key="13">
    <source>
        <dbReference type="ARBA" id="ARBA00023136"/>
    </source>
</evidence>
<evidence type="ECO:0000256" key="12">
    <source>
        <dbReference type="ARBA" id="ARBA00022989"/>
    </source>
</evidence>
<name>A0A9W3ATB4_BIOGL</name>
<dbReference type="GO" id="GO:0005886">
    <property type="term" value="C:plasma membrane"/>
    <property type="evidence" value="ECO:0007669"/>
    <property type="project" value="UniProtKB-SubCell"/>
</dbReference>
<dbReference type="PANTHER" id="PTHR24223:SF443">
    <property type="entry name" value="MULTIDRUG-RESISTANCE LIKE PROTEIN 1, ISOFORM I"/>
    <property type="match status" value="1"/>
</dbReference>
<dbReference type="GeneID" id="106060817"/>
<keyword evidence="7 16" id="KW-0812">Transmembrane</keyword>
<dbReference type="PROSITE" id="PS50929">
    <property type="entry name" value="ABC_TM1F"/>
    <property type="match status" value="2"/>
</dbReference>
<keyword evidence="4" id="KW-0813">Transport</keyword>
<feature type="transmembrane region" description="Helical" evidence="16">
    <location>
        <begin position="102"/>
        <end position="121"/>
    </location>
</feature>
<evidence type="ECO:0000313" key="20">
    <source>
        <dbReference type="RefSeq" id="XP_055890444.1"/>
    </source>
</evidence>
<feature type="transmembrane region" description="Helical" evidence="16">
    <location>
        <begin position="445"/>
        <end position="464"/>
    </location>
</feature>
<dbReference type="InterPro" id="IPR050173">
    <property type="entry name" value="ABC_transporter_C-like"/>
</dbReference>
<feature type="transmembrane region" description="Helical" evidence="16">
    <location>
        <begin position="166"/>
        <end position="186"/>
    </location>
</feature>
<keyword evidence="5" id="KW-1003">Cell membrane</keyword>
<gene>
    <name evidence="20" type="primary">LOC106060817</name>
</gene>
<dbReference type="Gene3D" id="3.40.50.300">
    <property type="entry name" value="P-loop containing nucleotide triphosphate hydrolases"/>
    <property type="match status" value="2"/>
</dbReference>
<dbReference type="GO" id="GO:0005774">
    <property type="term" value="C:vacuolar membrane"/>
    <property type="evidence" value="ECO:0007669"/>
    <property type="project" value="UniProtKB-SubCell"/>
</dbReference>
<evidence type="ECO:0000256" key="2">
    <source>
        <dbReference type="ARBA" id="ARBA00004651"/>
    </source>
</evidence>
<dbReference type="PROSITE" id="PS00211">
    <property type="entry name" value="ABC_TRANSPORTER_1"/>
    <property type="match status" value="2"/>
</dbReference>
<feature type="domain" description="ABC transmembrane type-1" evidence="18">
    <location>
        <begin position="981"/>
        <end position="1268"/>
    </location>
</feature>
<dbReference type="Pfam" id="PF00664">
    <property type="entry name" value="ABC_membrane"/>
    <property type="match status" value="2"/>
</dbReference>
<feature type="domain" description="ABC transmembrane type-1" evidence="18">
    <location>
        <begin position="334"/>
        <end position="613"/>
    </location>
</feature>
<dbReference type="PROSITE" id="PS50893">
    <property type="entry name" value="ABC_TRANSPORTER_2"/>
    <property type="match status" value="2"/>
</dbReference>
<dbReference type="PANTHER" id="PTHR24223">
    <property type="entry name" value="ATP-BINDING CASSETTE SUB-FAMILY C"/>
    <property type="match status" value="1"/>
</dbReference>
<dbReference type="SUPFAM" id="SSF90123">
    <property type="entry name" value="ABC transporter transmembrane region"/>
    <property type="match status" value="2"/>
</dbReference>
<dbReference type="OMA" id="DQSAADM"/>
<comment type="catalytic activity">
    <reaction evidence="15">
        <text>leukotriene C4(in) + ATP + H2O = leukotriene C4(out) + ADP + phosphate + H(+)</text>
        <dbReference type="Rhea" id="RHEA:38963"/>
        <dbReference type="ChEBI" id="CHEBI:15377"/>
        <dbReference type="ChEBI" id="CHEBI:15378"/>
        <dbReference type="ChEBI" id="CHEBI:30616"/>
        <dbReference type="ChEBI" id="CHEBI:43474"/>
        <dbReference type="ChEBI" id="CHEBI:57973"/>
        <dbReference type="ChEBI" id="CHEBI:456216"/>
    </reaction>
    <physiologicalReaction direction="left-to-right" evidence="15">
        <dbReference type="Rhea" id="RHEA:38964"/>
    </physiologicalReaction>
</comment>
<evidence type="ECO:0000313" key="19">
    <source>
        <dbReference type="Proteomes" id="UP001165740"/>
    </source>
</evidence>
<dbReference type="InterPro" id="IPR056227">
    <property type="entry name" value="TMD0_ABC"/>
</dbReference>
<dbReference type="GO" id="GO:0015431">
    <property type="term" value="F:ABC-type glutathione S-conjugate transporter activity"/>
    <property type="evidence" value="ECO:0007669"/>
    <property type="project" value="UniProtKB-EC"/>
</dbReference>
<dbReference type="Proteomes" id="UP001165740">
    <property type="component" value="Chromosome 7"/>
</dbReference>
<keyword evidence="12 16" id="KW-1133">Transmembrane helix</keyword>
<keyword evidence="10" id="KW-0067">ATP-binding</keyword>
<dbReference type="InterPro" id="IPR011527">
    <property type="entry name" value="ABC1_TM_dom"/>
</dbReference>
<dbReference type="InterPro" id="IPR003593">
    <property type="entry name" value="AAA+_ATPase"/>
</dbReference>
<feature type="transmembrane region" description="Helical" evidence="16">
    <location>
        <begin position="470"/>
        <end position="490"/>
    </location>
</feature>